<proteinExistence type="inferred from homology"/>
<evidence type="ECO:0000256" key="1">
    <source>
        <dbReference type="ARBA" id="ARBA00004651"/>
    </source>
</evidence>
<reference evidence="11 12" key="1">
    <citation type="journal article" date="2021" name="DNA Res.">
        <title>Genome analysis of Candida subhashii reveals its hybrid nature and dual mitochondrial genome conformations.</title>
        <authorList>
            <person name="Mixao V."/>
            <person name="Hegedusova E."/>
            <person name="Saus E."/>
            <person name="Pryszcz L.P."/>
            <person name="Cillingova A."/>
            <person name="Nosek J."/>
            <person name="Gabaldon T."/>
        </authorList>
    </citation>
    <scope>NUCLEOTIDE SEQUENCE [LARGE SCALE GENOMIC DNA]</scope>
    <source>
        <strain evidence="11 12">CBS 10753</strain>
    </source>
</reference>
<evidence type="ECO:0000256" key="9">
    <source>
        <dbReference type="SAM" id="MobiDB-lite"/>
    </source>
</evidence>
<dbReference type="GO" id="GO:0005886">
    <property type="term" value="C:plasma membrane"/>
    <property type="evidence" value="ECO:0007669"/>
    <property type="project" value="UniProtKB-SubCell"/>
</dbReference>
<dbReference type="GO" id="GO:0000324">
    <property type="term" value="C:fungal-type vacuole"/>
    <property type="evidence" value="ECO:0007669"/>
    <property type="project" value="TreeGrafter"/>
</dbReference>
<feature type="transmembrane region" description="Helical" evidence="10">
    <location>
        <begin position="143"/>
        <end position="164"/>
    </location>
</feature>
<feature type="transmembrane region" description="Helical" evidence="10">
    <location>
        <begin position="341"/>
        <end position="360"/>
    </location>
</feature>
<feature type="transmembrane region" description="Helical" evidence="10">
    <location>
        <begin position="120"/>
        <end position="138"/>
    </location>
</feature>
<accession>A0A8J5UU27</accession>
<feature type="compositionally biased region" description="Acidic residues" evidence="9">
    <location>
        <begin position="429"/>
        <end position="438"/>
    </location>
</feature>
<comment type="caution">
    <text evidence="11">The sequence shown here is derived from an EMBL/GenBank/DDBJ whole genome shotgun (WGS) entry which is preliminary data.</text>
</comment>
<comment type="function">
    <text evidence="7">Catalyzes the ATP-dependent translocation of sphingoid long-chain bases (LCBs) from the cytoplasmic site toward the extracytoplasmic side of the membrane (flip-flop). Involved in the establishment of the functional lipid asymmetry of the plasma membrane. Regulates intracellular levels of LCBs, sphingolipid precursors that are growth inhibitory at increased levels.</text>
</comment>
<dbReference type="Pfam" id="PF04479">
    <property type="entry name" value="RTA1"/>
    <property type="match status" value="1"/>
</dbReference>
<keyword evidence="12" id="KW-1185">Reference proteome</keyword>
<evidence type="ECO:0000256" key="10">
    <source>
        <dbReference type="SAM" id="Phobius"/>
    </source>
</evidence>
<keyword evidence="6 10" id="KW-0472">Membrane</keyword>
<gene>
    <name evidence="11" type="ORF">J8A68_005131</name>
</gene>
<comment type="subcellular location">
    <subcellularLocation>
        <location evidence="1">Cell membrane</location>
        <topology evidence="1">Multi-pass membrane protein</topology>
    </subcellularLocation>
</comment>
<comment type="similarity">
    <text evidence="2">Belongs to the lipid-translocating exporter (LTE) (TC 9.A.26.1) family.</text>
</comment>
<keyword evidence="4 10" id="KW-1133">Transmembrane helix</keyword>
<sequence length="444" mass="50699">MSFNLASMMTTWSPSSIPATTTLSSIDPTHAPQLLSSITSAVEKAMTEKNYLELLKLSEVVRGAQASLTIIAAEEVLATATDTNIQAKATEAIFEATLNLQDLEWDQNLYSLVLNRPGNIIYLTVYFIIFIYTAFMVIKSRYWWYNITFFCGYGLEFIGFLGRVLSFSDDTNMKFFMMQIICLTIAPAFIMAGIYFLFAQMVVIHGRQYSVLKPMWYSYFFIATDVLSLLIQAGGGASASIASQNQRDTRPGTNTMIAGIVVQVFAMSVFLLFWFEFLNRIYFKHGKDKTETEKTESPLAQRSIGNFFRLVLNFKSVREYRAGHLEQYYNPKFAAIRQKRLFPWMPLAMTIAVVVIYIRCVYRVVELAQGFSGYLINHEVFLMVLDAFMIAIAGLIFIPFHPVWVFGKQNIVKLATIKRNQDEHKHSEEEEEEEEEEETSRASS</sequence>
<dbReference type="AlphaFoldDB" id="A0A8J5UU27"/>
<evidence type="ECO:0000256" key="7">
    <source>
        <dbReference type="ARBA" id="ARBA00037472"/>
    </source>
</evidence>
<dbReference type="Proteomes" id="UP000694255">
    <property type="component" value="Unassembled WGS sequence"/>
</dbReference>
<dbReference type="GO" id="GO:0006869">
    <property type="term" value="P:lipid transport"/>
    <property type="evidence" value="ECO:0007669"/>
    <property type="project" value="UniProtKB-KW"/>
</dbReference>
<name>A0A8J5UU27_9ASCO</name>
<dbReference type="PANTHER" id="PTHR31465:SF9">
    <property type="entry name" value="SPHINGOID LONG-CHAIN BASE TRANSPORTER RSB1"/>
    <property type="match status" value="1"/>
</dbReference>
<feature type="region of interest" description="Disordered" evidence="9">
    <location>
        <begin position="422"/>
        <end position="444"/>
    </location>
</feature>
<organism evidence="11 12">
    <name type="scientific">[Candida] subhashii</name>
    <dbReference type="NCBI Taxonomy" id="561895"/>
    <lineage>
        <taxon>Eukaryota</taxon>
        <taxon>Fungi</taxon>
        <taxon>Dikarya</taxon>
        <taxon>Ascomycota</taxon>
        <taxon>Saccharomycotina</taxon>
        <taxon>Pichiomycetes</taxon>
        <taxon>Debaryomycetaceae</taxon>
        <taxon>Spathaspora</taxon>
    </lineage>
</organism>
<keyword evidence="5" id="KW-0445">Lipid transport</keyword>
<feature type="transmembrane region" description="Helical" evidence="10">
    <location>
        <begin position="380"/>
        <end position="400"/>
    </location>
</feature>
<protein>
    <recommendedName>
        <fullName evidence="8">Sphingoid long-chain base transporter RSB1</fullName>
    </recommendedName>
</protein>
<keyword evidence="5" id="KW-0813">Transport</keyword>
<dbReference type="GeneID" id="73471931"/>
<dbReference type="OrthoDB" id="3358017at2759"/>
<feature type="transmembrane region" description="Helical" evidence="10">
    <location>
        <begin position="216"/>
        <end position="235"/>
    </location>
</feature>
<evidence type="ECO:0000256" key="5">
    <source>
        <dbReference type="ARBA" id="ARBA00023055"/>
    </source>
</evidence>
<evidence type="ECO:0000256" key="4">
    <source>
        <dbReference type="ARBA" id="ARBA00022989"/>
    </source>
</evidence>
<feature type="transmembrane region" description="Helical" evidence="10">
    <location>
        <begin position="176"/>
        <end position="204"/>
    </location>
</feature>
<evidence type="ECO:0000313" key="11">
    <source>
        <dbReference type="EMBL" id="KAG7661340.1"/>
    </source>
</evidence>
<evidence type="ECO:0000256" key="6">
    <source>
        <dbReference type="ARBA" id="ARBA00023136"/>
    </source>
</evidence>
<dbReference type="InterPro" id="IPR007568">
    <property type="entry name" value="RTA1"/>
</dbReference>
<dbReference type="RefSeq" id="XP_049261573.1">
    <property type="nucleotide sequence ID" value="XM_049409164.1"/>
</dbReference>
<evidence type="ECO:0000256" key="2">
    <source>
        <dbReference type="ARBA" id="ARBA00009969"/>
    </source>
</evidence>
<feature type="transmembrane region" description="Helical" evidence="10">
    <location>
        <begin position="255"/>
        <end position="275"/>
    </location>
</feature>
<evidence type="ECO:0000313" key="12">
    <source>
        <dbReference type="Proteomes" id="UP000694255"/>
    </source>
</evidence>
<dbReference type="EMBL" id="JAGSYN010000221">
    <property type="protein sequence ID" value="KAG7661340.1"/>
    <property type="molecule type" value="Genomic_DNA"/>
</dbReference>
<evidence type="ECO:0000256" key="3">
    <source>
        <dbReference type="ARBA" id="ARBA00022692"/>
    </source>
</evidence>
<evidence type="ECO:0000256" key="8">
    <source>
        <dbReference type="ARBA" id="ARBA00041117"/>
    </source>
</evidence>
<keyword evidence="3 10" id="KW-0812">Transmembrane</keyword>
<dbReference type="PANTHER" id="PTHR31465">
    <property type="entry name" value="PROTEIN RTA1-RELATED"/>
    <property type="match status" value="1"/>
</dbReference>